<comment type="caution">
    <text evidence="3">The sequence shown here is derived from an EMBL/GenBank/DDBJ whole genome shotgun (WGS) entry which is preliminary data.</text>
</comment>
<feature type="transmembrane region" description="Helical" evidence="2">
    <location>
        <begin position="113"/>
        <end position="135"/>
    </location>
</feature>
<keyword evidence="2" id="KW-1133">Transmembrane helix</keyword>
<evidence type="ECO:0000313" key="4">
    <source>
        <dbReference type="Proteomes" id="UP000615446"/>
    </source>
</evidence>
<gene>
    <name evidence="3" type="ORF">RCL2_002562500</name>
</gene>
<keyword evidence="2" id="KW-0472">Membrane</keyword>
<sequence length="165" mass="17963">MTEENKTGKEGSTVTPSDDAIIPLSNDDKVEYLTLVRDEVQEGTRIYRKLGSSIIKLMANVAVTCAVITLLISSSNSKNDNNAVASNSAIYFIQYVNILLDLIWQIGFFNKKFLYYFIGVTVISGVSGAIAAVLITTETIEETSAISIIGPGILFSDWISKFAHA</sequence>
<accession>A0A8H3R3T6</accession>
<dbReference type="Proteomes" id="UP000615446">
    <property type="component" value="Unassembled WGS sequence"/>
</dbReference>
<feature type="transmembrane region" description="Helical" evidence="2">
    <location>
        <begin position="54"/>
        <end position="72"/>
    </location>
</feature>
<dbReference type="OrthoDB" id="10624663at2759"/>
<keyword evidence="2" id="KW-0812">Transmembrane</keyword>
<feature type="region of interest" description="Disordered" evidence="1">
    <location>
        <begin position="1"/>
        <end position="20"/>
    </location>
</feature>
<dbReference type="AlphaFoldDB" id="A0A8H3R3T6"/>
<reference evidence="3" key="1">
    <citation type="submission" date="2019-10" db="EMBL/GenBank/DDBJ databases">
        <title>Conservation and host-specific expression of non-tandemly repeated heterogenous ribosome RNA gene in arbuscular mycorrhizal fungi.</title>
        <authorList>
            <person name="Maeda T."/>
            <person name="Kobayashi Y."/>
            <person name="Nakagawa T."/>
            <person name="Ezawa T."/>
            <person name="Yamaguchi K."/>
            <person name="Bino T."/>
            <person name="Nishimoto Y."/>
            <person name="Shigenobu S."/>
            <person name="Kawaguchi M."/>
        </authorList>
    </citation>
    <scope>NUCLEOTIDE SEQUENCE</scope>
    <source>
        <strain evidence="3">HR1</strain>
    </source>
</reference>
<feature type="transmembrane region" description="Helical" evidence="2">
    <location>
        <begin position="84"/>
        <end position="104"/>
    </location>
</feature>
<evidence type="ECO:0000313" key="3">
    <source>
        <dbReference type="EMBL" id="GES99109.1"/>
    </source>
</evidence>
<organism evidence="3 4">
    <name type="scientific">Rhizophagus clarus</name>
    <dbReference type="NCBI Taxonomy" id="94130"/>
    <lineage>
        <taxon>Eukaryota</taxon>
        <taxon>Fungi</taxon>
        <taxon>Fungi incertae sedis</taxon>
        <taxon>Mucoromycota</taxon>
        <taxon>Glomeromycotina</taxon>
        <taxon>Glomeromycetes</taxon>
        <taxon>Glomerales</taxon>
        <taxon>Glomeraceae</taxon>
        <taxon>Rhizophagus</taxon>
    </lineage>
</organism>
<evidence type="ECO:0000256" key="2">
    <source>
        <dbReference type="SAM" id="Phobius"/>
    </source>
</evidence>
<protein>
    <submittedName>
        <fullName evidence="3">Uncharacterized protein</fullName>
    </submittedName>
</protein>
<proteinExistence type="predicted"/>
<evidence type="ECO:0000256" key="1">
    <source>
        <dbReference type="SAM" id="MobiDB-lite"/>
    </source>
</evidence>
<dbReference type="EMBL" id="BLAL01000278">
    <property type="protein sequence ID" value="GES99109.1"/>
    <property type="molecule type" value="Genomic_DNA"/>
</dbReference>
<name>A0A8H3R3T6_9GLOM</name>